<name>A0AA86NBP4_9EUKA</name>
<evidence type="ECO:0000313" key="2">
    <source>
        <dbReference type="EMBL" id="CAL6084790.1"/>
    </source>
</evidence>
<reference evidence="2 3" key="2">
    <citation type="submission" date="2024-07" db="EMBL/GenBank/DDBJ databases">
        <authorList>
            <person name="Akdeniz Z."/>
        </authorList>
    </citation>
    <scope>NUCLEOTIDE SEQUENCE [LARGE SCALE GENOMIC DNA]</scope>
</reference>
<reference evidence="1" key="1">
    <citation type="submission" date="2023-06" db="EMBL/GenBank/DDBJ databases">
        <authorList>
            <person name="Kurt Z."/>
        </authorList>
    </citation>
    <scope>NUCLEOTIDE SEQUENCE</scope>
</reference>
<accession>A0AA86NBP4</accession>
<dbReference type="AlphaFoldDB" id="A0AA86NBP4"/>
<gene>
    <name evidence="1" type="ORF">HINF_LOCUS3724</name>
    <name evidence="2" type="ORF">HINF_LOCUS62375</name>
</gene>
<evidence type="ECO:0000313" key="3">
    <source>
        <dbReference type="Proteomes" id="UP001642409"/>
    </source>
</evidence>
<organism evidence="1">
    <name type="scientific">Hexamita inflata</name>
    <dbReference type="NCBI Taxonomy" id="28002"/>
    <lineage>
        <taxon>Eukaryota</taxon>
        <taxon>Metamonada</taxon>
        <taxon>Diplomonadida</taxon>
        <taxon>Hexamitidae</taxon>
        <taxon>Hexamitinae</taxon>
        <taxon>Hexamita</taxon>
    </lineage>
</organism>
<proteinExistence type="predicted"/>
<keyword evidence="3" id="KW-1185">Reference proteome</keyword>
<sequence length="143" mass="16570">MCQTSHQRREQAMIKVIITLTKNYCSDFAQKYGISNNLTQVLILLDKNKLDYTAFATRTSISNKQIETALAKSDQDQHIFMLTQGLQNSDFAEKYDINILLKQITPVDLRSEQENIINTLIKREIEIVIDRVLKQYITLCQLT</sequence>
<comment type="caution">
    <text evidence="1">The sequence shown here is derived from an EMBL/GenBank/DDBJ whole genome shotgun (WGS) entry which is preliminary data.</text>
</comment>
<evidence type="ECO:0000313" key="1">
    <source>
        <dbReference type="EMBL" id="CAI9916079.1"/>
    </source>
</evidence>
<protein>
    <submittedName>
        <fullName evidence="2">Hypothetical_protein</fullName>
    </submittedName>
</protein>
<dbReference type="EMBL" id="CAXDID020000381">
    <property type="protein sequence ID" value="CAL6084790.1"/>
    <property type="molecule type" value="Genomic_DNA"/>
</dbReference>
<dbReference type="EMBL" id="CATOUU010000089">
    <property type="protein sequence ID" value="CAI9916079.1"/>
    <property type="molecule type" value="Genomic_DNA"/>
</dbReference>
<dbReference type="Proteomes" id="UP001642409">
    <property type="component" value="Unassembled WGS sequence"/>
</dbReference>